<name>A0AA48KYV9_9TREE</name>
<feature type="region of interest" description="Disordered" evidence="5">
    <location>
        <begin position="448"/>
        <end position="543"/>
    </location>
</feature>
<keyword evidence="9" id="KW-1185">Reference proteome</keyword>
<dbReference type="InterPro" id="IPR003604">
    <property type="entry name" value="Matrin/U1-like-C_Znf_C2H2"/>
</dbReference>
<keyword evidence="3" id="KW-0862">Zinc</keyword>
<dbReference type="GO" id="GO:0003676">
    <property type="term" value="F:nucleic acid binding"/>
    <property type="evidence" value="ECO:0007669"/>
    <property type="project" value="InterPro"/>
</dbReference>
<reference evidence="8" key="1">
    <citation type="journal article" date="2023" name="BMC Genomics">
        <title>Chromosome-level genome assemblies of Cutaneotrichosporon spp. (Trichosporonales, Basidiomycota) reveal imbalanced evolution between nucleotide sequences and chromosome synteny.</title>
        <authorList>
            <person name="Kobayashi Y."/>
            <person name="Kayamori A."/>
            <person name="Aoki K."/>
            <person name="Shiwa Y."/>
            <person name="Matsutani M."/>
            <person name="Fujita N."/>
            <person name="Sugita T."/>
            <person name="Iwasaki W."/>
            <person name="Tanaka N."/>
            <person name="Takashima M."/>
        </authorList>
    </citation>
    <scope>NUCLEOTIDE SEQUENCE</scope>
    <source>
        <strain evidence="8">HIS019</strain>
    </source>
</reference>
<evidence type="ECO:0000256" key="1">
    <source>
        <dbReference type="ARBA" id="ARBA00022723"/>
    </source>
</evidence>
<dbReference type="Proteomes" id="UP001233271">
    <property type="component" value="Chromosome 1"/>
</dbReference>
<dbReference type="SMART" id="SM00271">
    <property type="entry name" value="DnaJ"/>
    <property type="match status" value="1"/>
</dbReference>
<dbReference type="PRINTS" id="PR00625">
    <property type="entry name" value="JDOMAIN"/>
</dbReference>
<evidence type="ECO:0000256" key="2">
    <source>
        <dbReference type="ARBA" id="ARBA00022771"/>
    </source>
</evidence>
<evidence type="ECO:0000256" key="3">
    <source>
        <dbReference type="ARBA" id="ARBA00022833"/>
    </source>
</evidence>
<dbReference type="InterPro" id="IPR018253">
    <property type="entry name" value="DnaJ_domain_CS"/>
</dbReference>
<dbReference type="EMBL" id="AP028212">
    <property type="protein sequence ID" value="BEI87981.1"/>
    <property type="molecule type" value="Genomic_DNA"/>
</dbReference>
<dbReference type="SMART" id="SM00451">
    <property type="entry name" value="ZnF_U1"/>
    <property type="match status" value="1"/>
</dbReference>
<dbReference type="SUPFAM" id="SSF46565">
    <property type="entry name" value="Chaperone J-domain"/>
    <property type="match status" value="1"/>
</dbReference>
<dbReference type="PROSITE" id="PS50076">
    <property type="entry name" value="DNAJ_2"/>
    <property type="match status" value="1"/>
</dbReference>
<dbReference type="CDD" id="cd06257">
    <property type="entry name" value="DnaJ"/>
    <property type="match status" value="1"/>
</dbReference>
<dbReference type="PROSITE" id="PS00028">
    <property type="entry name" value="ZINC_FINGER_C2H2_1"/>
    <property type="match status" value="1"/>
</dbReference>
<dbReference type="Pfam" id="PF07985">
    <property type="entry name" value="SRR1"/>
    <property type="match status" value="1"/>
</dbReference>
<feature type="compositionally biased region" description="Basic and acidic residues" evidence="5">
    <location>
        <begin position="528"/>
        <end position="543"/>
    </location>
</feature>
<accession>A0AA48KYV9</accession>
<evidence type="ECO:0000256" key="5">
    <source>
        <dbReference type="SAM" id="MobiDB-lite"/>
    </source>
</evidence>
<dbReference type="GO" id="GO:0008270">
    <property type="term" value="F:zinc ion binding"/>
    <property type="evidence" value="ECO:0007669"/>
    <property type="project" value="UniProtKB-KW"/>
</dbReference>
<gene>
    <name evidence="8" type="ORF">CcaverHIS019_0106990</name>
</gene>
<dbReference type="InterPro" id="IPR013087">
    <property type="entry name" value="Znf_C2H2_type"/>
</dbReference>
<proteinExistence type="predicted"/>
<feature type="region of interest" description="Disordered" evidence="5">
    <location>
        <begin position="564"/>
        <end position="588"/>
    </location>
</feature>
<dbReference type="SUPFAM" id="SSF57667">
    <property type="entry name" value="beta-beta-alpha zinc fingers"/>
    <property type="match status" value="1"/>
</dbReference>
<organism evidence="8 9">
    <name type="scientific">Cutaneotrichosporon cavernicola</name>
    <dbReference type="NCBI Taxonomy" id="279322"/>
    <lineage>
        <taxon>Eukaryota</taxon>
        <taxon>Fungi</taxon>
        <taxon>Dikarya</taxon>
        <taxon>Basidiomycota</taxon>
        <taxon>Agaricomycotina</taxon>
        <taxon>Tremellomycetes</taxon>
        <taxon>Trichosporonales</taxon>
        <taxon>Trichosporonaceae</taxon>
        <taxon>Cutaneotrichosporon</taxon>
    </lineage>
</organism>
<dbReference type="InterPro" id="IPR051964">
    <property type="entry name" value="Chaperone_stress_response"/>
</dbReference>
<evidence type="ECO:0000259" key="7">
    <source>
        <dbReference type="PROSITE" id="PS50157"/>
    </source>
</evidence>
<dbReference type="Gene3D" id="1.10.287.110">
    <property type="entry name" value="DnaJ domain"/>
    <property type="match status" value="1"/>
</dbReference>
<dbReference type="RefSeq" id="XP_060453247.1">
    <property type="nucleotide sequence ID" value="XM_060603221.1"/>
</dbReference>
<dbReference type="PANTHER" id="PTHR44029">
    <property type="entry name" value="DNAJ HOMOLOG SUBFAMILY C MEMBER 21"/>
    <property type="match status" value="1"/>
</dbReference>
<keyword evidence="1" id="KW-0479">Metal-binding</keyword>
<dbReference type="GeneID" id="85491852"/>
<evidence type="ECO:0000256" key="4">
    <source>
        <dbReference type="PROSITE-ProRule" id="PRU00042"/>
    </source>
</evidence>
<dbReference type="Pfam" id="PF12171">
    <property type="entry name" value="zf-C2H2_jaz"/>
    <property type="match status" value="1"/>
</dbReference>
<feature type="domain" description="C2H2-type" evidence="7">
    <location>
        <begin position="359"/>
        <end position="383"/>
    </location>
</feature>
<dbReference type="PROSITE" id="PS00636">
    <property type="entry name" value="DNAJ_1"/>
    <property type="match status" value="1"/>
</dbReference>
<dbReference type="KEGG" id="ccac:CcaHIS019_0106990"/>
<feature type="compositionally biased region" description="Acidic residues" evidence="5">
    <location>
        <begin position="413"/>
        <end position="424"/>
    </location>
</feature>
<dbReference type="Pfam" id="PF21884">
    <property type="entry name" value="ZUO1-like_ZHD"/>
    <property type="match status" value="1"/>
</dbReference>
<evidence type="ECO:0000259" key="6">
    <source>
        <dbReference type="PROSITE" id="PS50076"/>
    </source>
</evidence>
<keyword evidence="2 4" id="KW-0863">Zinc-finger</keyword>
<sequence>MGNDQSRTRDNKEEIEGPADYYEILQVDIEATAEEIKKSYRKLALINHPDKNHHRAEEATKIFADLQQAYEVLSDPNERAFYDRHRNDHIETNDDDFYDHVRAGDSGVADPKSKFNRRKRGDPGVKIDQLMRFFDPKLARKMDDSAEGFYSVYRTLFNVLASDEVLHTPEGGVPVHYPSFGDSTTPYAPQPGLTKAEKAQSDWARDFYTAWGEFTTEKRFEWVEKWDTHRAETREIRRLMEKENKKVREDHRKEYIDTVRTLVSFIQHRDPRYKAYQAEVKKKKPVGSGTSTPRRAPRVDAEAAKRREEERMRAAEAFQEQEWQKVNVASDEEDEIDEYAQEGDGTGIRMDDGEGGEIFECVACNKTFQSEASWSNHERSKKHKQSVWRMAKEMRAENAGFDEDDFATPLETPAEEFGEAELDDQELMLELLQLEELDLLEAEEKSKLSAMKEAKARKEKANLKDGLLSESESKHEPEPEPEVAPVPRKTKKEPSRKSTPVIDDESDAPSTAEPQMSKRDKRRLREARKKEEAEVAKEMFKEKRKEAKKAVKAGLVPPPLTTKEREMERTEKQFVQPKRKGKKNQKDEKVTVITDEDVERAVADVQSMREKLVEKWAEEWSALIERLRPLLFDSAEKELGILCLGLGRPYGDRTAKIQLALALELASALGALPSSISAFDPVFDEGDTRVLTSLSVTIITDNLRGEHELTDKPTLVYMPHCSKALYESFLAKNYSTRLTSGIVLLGNDLGEYLPGFVRETPGQEKEEDEFQKPKKKRKGRAAPRTYEDSVLRRLVPHFEIAPLSDLPETNLPGFARAFLSLAFQWLPAENAEKVDWETPLPAVQWPEDGEVV</sequence>
<dbReference type="Gene3D" id="3.30.160.60">
    <property type="entry name" value="Classic Zinc Finger"/>
    <property type="match status" value="1"/>
</dbReference>
<protein>
    <recommendedName>
        <fullName evidence="10">DnaJ-domain-containing protein</fullName>
    </recommendedName>
</protein>
<dbReference type="InterPro" id="IPR036236">
    <property type="entry name" value="Znf_C2H2_sf"/>
</dbReference>
<dbReference type="AlphaFoldDB" id="A0AA48KYV9"/>
<dbReference type="InterPro" id="IPR012942">
    <property type="entry name" value="SRR1-like"/>
</dbReference>
<dbReference type="PROSITE" id="PS50157">
    <property type="entry name" value="ZINC_FINGER_C2H2_2"/>
    <property type="match status" value="1"/>
</dbReference>
<dbReference type="InterPro" id="IPR036869">
    <property type="entry name" value="J_dom_sf"/>
</dbReference>
<feature type="compositionally biased region" description="Basic and acidic residues" evidence="5">
    <location>
        <begin position="448"/>
        <end position="463"/>
    </location>
</feature>
<evidence type="ECO:0008006" key="10">
    <source>
        <dbReference type="Google" id="ProtNLM"/>
    </source>
</evidence>
<dbReference type="InterPro" id="IPR054076">
    <property type="entry name" value="ZUO1-like_ZHD"/>
</dbReference>
<dbReference type="PANTHER" id="PTHR44029:SF1">
    <property type="entry name" value="DNAJ HOMOLOG SUBFAMILY C MEMBER 21"/>
    <property type="match status" value="1"/>
</dbReference>
<evidence type="ECO:0000313" key="8">
    <source>
        <dbReference type="EMBL" id="BEI87981.1"/>
    </source>
</evidence>
<evidence type="ECO:0000313" key="9">
    <source>
        <dbReference type="Proteomes" id="UP001233271"/>
    </source>
</evidence>
<dbReference type="Pfam" id="PF00226">
    <property type="entry name" value="DnaJ"/>
    <property type="match status" value="1"/>
</dbReference>
<feature type="domain" description="J" evidence="6">
    <location>
        <begin position="20"/>
        <end position="86"/>
    </location>
</feature>
<dbReference type="GO" id="GO:0005737">
    <property type="term" value="C:cytoplasm"/>
    <property type="evidence" value="ECO:0007669"/>
    <property type="project" value="TreeGrafter"/>
</dbReference>
<dbReference type="InterPro" id="IPR001623">
    <property type="entry name" value="DnaJ_domain"/>
</dbReference>
<feature type="region of interest" description="Disordered" evidence="5">
    <location>
        <begin position="398"/>
        <end position="424"/>
    </location>
</feature>
<feature type="region of interest" description="Disordered" evidence="5">
    <location>
        <begin position="280"/>
        <end position="303"/>
    </location>
</feature>
<dbReference type="InterPro" id="IPR022755">
    <property type="entry name" value="Znf_C2H2_jaz"/>
</dbReference>
<feature type="region of interest" description="Disordered" evidence="5">
    <location>
        <begin position="761"/>
        <end position="784"/>
    </location>
</feature>